<feature type="transmembrane region" description="Helical" evidence="1">
    <location>
        <begin position="33"/>
        <end position="59"/>
    </location>
</feature>
<name>A0ABS7ZUJ5_9GAMM</name>
<protein>
    <recommendedName>
        <fullName evidence="4">Type IV conjugative transfer system protein TraL</fullName>
    </recommendedName>
</protein>
<evidence type="ECO:0000313" key="3">
    <source>
        <dbReference type="Proteomes" id="UP000714380"/>
    </source>
</evidence>
<evidence type="ECO:0008006" key="4">
    <source>
        <dbReference type="Google" id="ProtNLM"/>
    </source>
</evidence>
<gene>
    <name evidence="2" type="ORF">I9W95_17515</name>
</gene>
<dbReference type="EMBL" id="JAEDAH010000105">
    <property type="protein sequence ID" value="MCA6065399.1"/>
    <property type="molecule type" value="Genomic_DNA"/>
</dbReference>
<organism evidence="2 3">
    <name type="scientific">Thalassolituus marinus</name>
    <dbReference type="NCBI Taxonomy" id="671053"/>
    <lineage>
        <taxon>Bacteria</taxon>
        <taxon>Pseudomonadati</taxon>
        <taxon>Pseudomonadota</taxon>
        <taxon>Gammaproteobacteria</taxon>
        <taxon>Oceanospirillales</taxon>
        <taxon>Oceanospirillaceae</taxon>
        <taxon>Thalassolituus</taxon>
    </lineage>
</organism>
<evidence type="ECO:0000313" key="2">
    <source>
        <dbReference type="EMBL" id="MCA6065399.1"/>
    </source>
</evidence>
<dbReference type="InterPro" id="IPR009838">
    <property type="entry name" value="T4SS_TraL"/>
</dbReference>
<keyword evidence="1" id="KW-1133">Transmembrane helix</keyword>
<dbReference type="Proteomes" id="UP000714380">
    <property type="component" value="Unassembled WGS sequence"/>
</dbReference>
<accession>A0ABS7ZUJ5</accession>
<proteinExistence type="predicted"/>
<keyword evidence="1" id="KW-0472">Membrane</keyword>
<keyword evidence="1" id="KW-0812">Transmembrane</keyword>
<evidence type="ECO:0000256" key="1">
    <source>
        <dbReference type="SAM" id="Phobius"/>
    </source>
</evidence>
<keyword evidence="3" id="KW-1185">Reference proteome</keyword>
<reference evidence="2 3" key="1">
    <citation type="submission" date="2020-12" db="EMBL/GenBank/DDBJ databases">
        <title>Novel Thalassolituus-related marine hydrocarbonoclastic bacteria mediated algae-derived hydrocarbons mineralization in twilight zone of the northern South China Sea.</title>
        <authorList>
            <person name="Dong C."/>
        </authorList>
    </citation>
    <scope>NUCLEOTIDE SEQUENCE [LARGE SCALE GENOMIC DNA]</scope>
    <source>
        <strain evidence="2 3">IMCC1826</strain>
    </source>
</reference>
<dbReference type="RefSeq" id="WP_225677296.1">
    <property type="nucleotide sequence ID" value="NZ_JAEDAH010000105.1"/>
</dbReference>
<comment type="caution">
    <text evidence="2">The sequence shown here is derived from an EMBL/GenBank/DDBJ whole genome shotgun (WGS) entry which is preliminary data.</text>
</comment>
<dbReference type="Pfam" id="PF07178">
    <property type="entry name" value="TraL"/>
    <property type="match status" value="1"/>
</dbReference>
<sequence length="101" mass="11530">MSDEMADEANGVEFPTHADEEQMVYGLTVSQAMIIFGTLGLIILTRQIILFLVVGYIAWKSYGLYKDKGQSNILIQLLYRWGLFVPKSHLFPEPTLDSFRE</sequence>